<protein>
    <submittedName>
        <fullName evidence="1">Uncharacterized protein</fullName>
    </submittedName>
</protein>
<gene>
    <name evidence="1" type="ORF">PFFVO_02823</name>
</gene>
<sequence length="79" mass="9614">MAILIKFLYGIYEIVMAMRRKNEQFSKINCERYNMEENKNSVKSILTNAFVYQHIIHTFIFFLHMTYLKKKKNSVEKDE</sequence>
<dbReference type="EMBL" id="KI925079">
    <property type="protein sequence ID" value="ETW18307.1"/>
    <property type="molecule type" value="Genomic_DNA"/>
</dbReference>
<dbReference type="AlphaFoldDB" id="A0A024V6X3"/>
<accession>A0A024V6X3</accession>
<name>A0A024V6X3_PLAFA</name>
<reference evidence="1 2" key="2">
    <citation type="submission" date="2013-02" db="EMBL/GenBank/DDBJ databases">
        <title>The Genome Sequence of Plasmodium falciparum Vietnam Oak-Knoll (FVO).</title>
        <authorList>
            <consortium name="The Broad Institute Genome Sequencing Platform"/>
            <consortium name="The Broad Institute Genome Sequencing Center for Infectious Disease"/>
            <person name="Neafsey D."/>
            <person name="Cheeseman I."/>
            <person name="Volkman S."/>
            <person name="Adams J."/>
            <person name="Walker B."/>
            <person name="Young S.K."/>
            <person name="Zeng Q."/>
            <person name="Gargeya S."/>
            <person name="Fitzgerald M."/>
            <person name="Haas B."/>
            <person name="Abouelleil A."/>
            <person name="Alvarado L."/>
            <person name="Arachchi H.M."/>
            <person name="Berlin A.M."/>
            <person name="Chapman S.B."/>
            <person name="Dewar J."/>
            <person name="Goldberg J."/>
            <person name="Griggs A."/>
            <person name="Gujja S."/>
            <person name="Hansen M."/>
            <person name="Howarth C."/>
            <person name="Imamovic A."/>
            <person name="Larimer J."/>
            <person name="McCowan C."/>
            <person name="Murphy C."/>
            <person name="Neiman D."/>
            <person name="Pearson M."/>
            <person name="Priest M."/>
            <person name="Roberts A."/>
            <person name="Saif S."/>
            <person name="Shea T."/>
            <person name="Sisk P."/>
            <person name="Sykes S."/>
            <person name="Wortman J."/>
            <person name="Nusbaum C."/>
            <person name="Birren B."/>
        </authorList>
    </citation>
    <scope>NUCLEOTIDE SEQUENCE [LARGE SCALE GENOMIC DNA]</scope>
    <source>
        <strain evidence="2">Vietnam Oak-Knoll (FVO)</strain>
    </source>
</reference>
<proteinExistence type="predicted"/>
<reference evidence="1 2" key="1">
    <citation type="submission" date="2013-02" db="EMBL/GenBank/DDBJ databases">
        <title>The Genome Annotation of Plasmodium falciparum Vietnam Oak-Knoll (FVO).</title>
        <authorList>
            <consortium name="The Broad Institute Genome Sequencing Platform"/>
            <consortium name="The Broad Institute Genome Sequencing Center for Infectious Disease"/>
            <person name="Neafsey D."/>
            <person name="Hoffman S."/>
            <person name="Volkman S."/>
            <person name="Rosenthal P."/>
            <person name="Walker B."/>
            <person name="Young S.K."/>
            <person name="Zeng Q."/>
            <person name="Gargeya S."/>
            <person name="Fitzgerald M."/>
            <person name="Haas B."/>
            <person name="Abouelleil A."/>
            <person name="Allen A.W."/>
            <person name="Alvarado L."/>
            <person name="Arachchi H.M."/>
            <person name="Berlin A.M."/>
            <person name="Chapman S.B."/>
            <person name="Gainer-Dewar J."/>
            <person name="Goldberg J."/>
            <person name="Griggs A."/>
            <person name="Gujja S."/>
            <person name="Hansen M."/>
            <person name="Howarth C."/>
            <person name="Imamovic A."/>
            <person name="Ireland A."/>
            <person name="Larimer J."/>
            <person name="McCowan C."/>
            <person name="Murphy C."/>
            <person name="Pearson M."/>
            <person name="Poon T.W."/>
            <person name="Priest M."/>
            <person name="Roberts A."/>
            <person name="Saif S."/>
            <person name="Shea T."/>
            <person name="Sisk P."/>
            <person name="Sykes S."/>
            <person name="Wortman J."/>
            <person name="Nusbaum C."/>
            <person name="Birren B."/>
        </authorList>
    </citation>
    <scope>NUCLEOTIDE SEQUENCE [LARGE SCALE GENOMIC DNA]</scope>
    <source>
        <strain evidence="2">Vietnam Oak-Knoll (FVO)</strain>
    </source>
</reference>
<dbReference type="Proteomes" id="UP000030690">
    <property type="component" value="Unassembled WGS sequence"/>
</dbReference>
<evidence type="ECO:0000313" key="2">
    <source>
        <dbReference type="Proteomes" id="UP000030690"/>
    </source>
</evidence>
<organism evidence="1 2">
    <name type="scientific">Plasmodium falciparum Vietnam Oak-Knoll</name>
    <name type="common">FVO</name>
    <dbReference type="NCBI Taxonomy" id="1036723"/>
    <lineage>
        <taxon>Eukaryota</taxon>
        <taxon>Sar</taxon>
        <taxon>Alveolata</taxon>
        <taxon>Apicomplexa</taxon>
        <taxon>Aconoidasida</taxon>
        <taxon>Haemosporida</taxon>
        <taxon>Plasmodiidae</taxon>
        <taxon>Plasmodium</taxon>
        <taxon>Plasmodium (Laverania)</taxon>
    </lineage>
</organism>
<evidence type="ECO:0000313" key="1">
    <source>
        <dbReference type="EMBL" id="ETW18307.1"/>
    </source>
</evidence>